<dbReference type="Proteomes" id="UP000034024">
    <property type="component" value="Chromosome"/>
</dbReference>
<dbReference type="AlphaFoldDB" id="A0A0F7JPQ6"/>
<evidence type="ECO:0000313" key="3">
    <source>
        <dbReference type="EMBL" id="AKH16753.1"/>
    </source>
</evidence>
<dbReference type="GO" id="GO:0003677">
    <property type="term" value="F:DNA binding"/>
    <property type="evidence" value="ECO:0007669"/>
    <property type="project" value="InterPro"/>
</dbReference>
<dbReference type="NCBIfam" id="TIGR01764">
    <property type="entry name" value="excise"/>
    <property type="match status" value="1"/>
</dbReference>
<dbReference type="EMBL" id="CP011389">
    <property type="protein sequence ID" value="AKH16753.1"/>
    <property type="molecule type" value="Genomic_DNA"/>
</dbReference>
<name>A0A0F7JPQ6_9DEIO</name>
<feature type="region of interest" description="Disordered" evidence="1">
    <location>
        <begin position="1"/>
        <end position="20"/>
    </location>
</feature>
<evidence type="ECO:0000313" key="4">
    <source>
        <dbReference type="Proteomes" id="UP000034024"/>
    </source>
</evidence>
<keyword evidence="4" id="KW-1185">Reference proteome</keyword>
<accession>A0A0F7JPQ6</accession>
<evidence type="ECO:0000256" key="1">
    <source>
        <dbReference type="SAM" id="MobiDB-lite"/>
    </source>
</evidence>
<protein>
    <recommendedName>
        <fullName evidence="2">Helix-turn-helix domain-containing protein</fullName>
    </recommendedName>
</protein>
<organism evidence="3 4">
    <name type="scientific">Deinococcus soli</name>
    <name type="common">ex Cha et al. 2016</name>
    <dbReference type="NCBI Taxonomy" id="1309411"/>
    <lineage>
        <taxon>Bacteria</taxon>
        <taxon>Thermotogati</taxon>
        <taxon>Deinococcota</taxon>
        <taxon>Deinococci</taxon>
        <taxon>Deinococcales</taxon>
        <taxon>Deinococcaceae</taxon>
        <taxon>Deinococcus</taxon>
    </lineage>
</organism>
<evidence type="ECO:0000259" key="2">
    <source>
        <dbReference type="Pfam" id="PF12728"/>
    </source>
</evidence>
<dbReference type="KEGG" id="dch:SY84_06415"/>
<proteinExistence type="predicted"/>
<dbReference type="Pfam" id="PF12728">
    <property type="entry name" value="HTH_17"/>
    <property type="match status" value="1"/>
</dbReference>
<dbReference type="InterPro" id="IPR010093">
    <property type="entry name" value="SinI_DNA-bd"/>
</dbReference>
<dbReference type="InterPro" id="IPR041657">
    <property type="entry name" value="HTH_17"/>
</dbReference>
<reference evidence="3 4" key="1">
    <citation type="submission" date="2015-01" db="EMBL/GenBank/DDBJ databases">
        <title>Deinococcus soli/N5/whole genome sequencing.</title>
        <authorList>
            <person name="Kim M.K."/>
            <person name="Srinivasan S."/>
            <person name="Lee J.-J."/>
        </authorList>
    </citation>
    <scope>NUCLEOTIDE SEQUENCE [LARGE SCALE GENOMIC DNA]</scope>
    <source>
        <strain evidence="3 4">N5</strain>
    </source>
</reference>
<sequence length="78" mass="8708">MGSPAGRARLDEASGGEQPMSKTEYFTVLEVAERYKLSPRVIYAAIHSGDLQALRLGRKLFRVSEDALRAWEQQGGQR</sequence>
<feature type="domain" description="Helix-turn-helix" evidence="2">
    <location>
        <begin position="25"/>
        <end position="74"/>
    </location>
</feature>
<dbReference type="PATRIC" id="fig|1309411.5.peg.1312"/>
<gene>
    <name evidence="3" type="ORF">SY84_06415</name>
</gene>